<dbReference type="InterPro" id="IPR009038">
    <property type="entry name" value="GOLD_dom"/>
</dbReference>
<dbReference type="Proteomes" id="UP000728185">
    <property type="component" value="Unassembled WGS sequence"/>
</dbReference>
<feature type="compositionally biased region" description="Polar residues" evidence="2">
    <location>
        <begin position="21"/>
        <end position="47"/>
    </location>
</feature>
<feature type="region of interest" description="Disordered" evidence="2">
    <location>
        <begin position="137"/>
        <end position="160"/>
    </location>
</feature>
<dbReference type="EMBL" id="LUCM01008697">
    <property type="protein sequence ID" value="KAA0188053.1"/>
    <property type="molecule type" value="Genomic_DNA"/>
</dbReference>
<dbReference type="PANTHER" id="PTHR22973">
    <property type="entry name" value="LD35087P"/>
    <property type="match status" value="1"/>
</dbReference>
<comment type="caution">
    <text evidence="4">The sequence shown here is derived from an EMBL/GenBank/DDBJ whole genome shotgun (WGS) entry which is preliminary data.</text>
</comment>
<evidence type="ECO:0000313" key="5">
    <source>
        <dbReference type="Proteomes" id="UP000728185"/>
    </source>
</evidence>
<organism evidence="4 5">
    <name type="scientific">Fasciolopsis buskii</name>
    <dbReference type="NCBI Taxonomy" id="27845"/>
    <lineage>
        <taxon>Eukaryota</taxon>
        <taxon>Metazoa</taxon>
        <taxon>Spiralia</taxon>
        <taxon>Lophotrochozoa</taxon>
        <taxon>Platyhelminthes</taxon>
        <taxon>Trematoda</taxon>
        <taxon>Digenea</taxon>
        <taxon>Plagiorchiida</taxon>
        <taxon>Echinostomata</taxon>
        <taxon>Echinostomatoidea</taxon>
        <taxon>Fasciolidae</taxon>
        <taxon>Fasciolopsis</taxon>
    </lineage>
</organism>
<protein>
    <submittedName>
        <fullName evidence="4">Protein involved in maintenance of golgi structure and er-golgi transport</fullName>
    </submittedName>
</protein>
<evidence type="ECO:0000259" key="3">
    <source>
        <dbReference type="PROSITE" id="PS50866"/>
    </source>
</evidence>
<name>A0A8E0RSG5_9TREM</name>
<keyword evidence="5" id="KW-1185">Reference proteome</keyword>
<evidence type="ECO:0000313" key="4">
    <source>
        <dbReference type="EMBL" id="KAA0188053.1"/>
    </source>
</evidence>
<reference evidence="4" key="1">
    <citation type="submission" date="2019-05" db="EMBL/GenBank/DDBJ databases">
        <title>Annotation for the trematode Fasciolopsis buski.</title>
        <authorList>
            <person name="Choi Y.-J."/>
        </authorList>
    </citation>
    <scope>NUCLEOTIDE SEQUENCE</scope>
    <source>
        <strain evidence="4">HT</strain>
        <tissue evidence="4">Whole worm</tissue>
    </source>
</reference>
<dbReference type="InterPro" id="IPR052269">
    <property type="entry name" value="Golgi-PI4KB_interaction"/>
</dbReference>
<dbReference type="GO" id="GO:0000139">
    <property type="term" value="C:Golgi membrane"/>
    <property type="evidence" value="ECO:0007669"/>
    <property type="project" value="TreeGrafter"/>
</dbReference>
<feature type="region of interest" description="Disordered" evidence="2">
    <location>
        <begin position="21"/>
        <end position="48"/>
    </location>
</feature>
<dbReference type="PANTHER" id="PTHR22973:SF12">
    <property type="entry name" value="LD35087P"/>
    <property type="match status" value="1"/>
</dbReference>
<dbReference type="InterPro" id="IPR036598">
    <property type="entry name" value="GOLD_dom_sf"/>
</dbReference>
<dbReference type="Pfam" id="PF13897">
    <property type="entry name" value="GOLD_2"/>
    <property type="match status" value="1"/>
</dbReference>
<dbReference type="PROSITE" id="PS50866">
    <property type="entry name" value="GOLD"/>
    <property type="match status" value="1"/>
</dbReference>
<proteinExistence type="predicted"/>
<sequence>TKSGQSSPFSKSFSLFTASIKSNSPSSVDLTIESPQDSSDPGSYTDVSASPSAYSAANAALVRAPSMWTRGEIREFKSNLADTKDAIVQIGCGEVITVRVPAYPSGTSIVWEFATDDYDIGFGLFFEWSTSSESTTAASYSTSQEREQESEQAFDAQGSERSLPVPVLENSNSTPLVDEIIPVYRRKSHEEVYCGSHLYPGLGTYLFKFDNSYSLWRSKTLYYRVYYTC</sequence>
<gene>
    <name evidence="4" type="ORF">FBUS_07319</name>
</gene>
<evidence type="ECO:0000256" key="2">
    <source>
        <dbReference type="SAM" id="MobiDB-lite"/>
    </source>
</evidence>
<dbReference type="Gene3D" id="2.60.120.680">
    <property type="entry name" value="GOLD domain"/>
    <property type="match status" value="1"/>
</dbReference>
<dbReference type="SUPFAM" id="SSF101576">
    <property type="entry name" value="Supernatant protein factor (SPF), C-terminal domain"/>
    <property type="match status" value="1"/>
</dbReference>
<evidence type="ECO:0000256" key="1">
    <source>
        <dbReference type="ARBA" id="ARBA00022990"/>
    </source>
</evidence>
<keyword evidence="1" id="KW-0007">Acetylation</keyword>
<accession>A0A8E0RSG5</accession>
<dbReference type="AlphaFoldDB" id="A0A8E0RSG5"/>
<feature type="non-terminal residue" evidence="4">
    <location>
        <position position="229"/>
    </location>
</feature>
<dbReference type="OrthoDB" id="5839451at2759"/>
<feature type="domain" description="GOLD" evidence="3">
    <location>
        <begin position="73"/>
        <end position="227"/>
    </location>
</feature>